<protein>
    <submittedName>
        <fullName evidence="1">Uncharacterized protein</fullName>
    </submittedName>
</protein>
<dbReference type="EMBL" id="CM037159">
    <property type="protein sequence ID" value="KAH7866436.1"/>
    <property type="molecule type" value="Genomic_DNA"/>
</dbReference>
<gene>
    <name evidence="1" type="ORF">Vadar_020413</name>
</gene>
<comment type="caution">
    <text evidence="1">The sequence shown here is derived from an EMBL/GenBank/DDBJ whole genome shotgun (WGS) entry which is preliminary data.</text>
</comment>
<organism evidence="1 2">
    <name type="scientific">Vaccinium darrowii</name>
    <dbReference type="NCBI Taxonomy" id="229202"/>
    <lineage>
        <taxon>Eukaryota</taxon>
        <taxon>Viridiplantae</taxon>
        <taxon>Streptophyta</taxon>
        <taxon>Embryophyta</taxon>
        <taxon>Tracheophyta</taxon>
        <taxon>Spermatophyta</taxon>
        <taxon>Magnoliopsida</taxon>
        <taxon>eudicotyledons</taxon>
        <taxon>Gunneridae</taxon>
        <taxon>Pentapetalae</taxon>
        <taxon>asterids</taxon>
        <taxon>Ericales</taxon>
        <taxon>Ericaceae</taxon>
        <taxon>Vaccinioideae</taxon>
        <taxon>Vaccinieae</taxon>
        <taxon>Vaccinium</taxon>
    </lineage>
</organism>
<sequence length="438" mass="49575">MEDPPSFPPNDASIQTPLIEDDQAQSTPPDAELENQLRRLDYFLRFLGFNQTSILSFSLSWLAFAVIGIALPFLINGYSFCSDCEKYEIRVFELEILVSQLLLATVSLLCISRTLRKYGVRKMLFVDRYRGQLVQYRDSYIHKIRGFFRTLAVWIIPCFLLKTAREVARAIYVRPDPWWHSVVIVVILLVSWTYLTMIFLSGAAVFNLVCNLQVIHFESYGKLLERDLDVSIYIEEHIRLTHYLSKISHRFRIFLLLVFLGVTASLLVALLQTTGNKGILNLINGGDFGVSAIVDLVGIILCLHGATKITHRAQGISSVASKWHAFVTCNSNGASQVETTTNGADLEASNPTISLPMYYSESDLESTDYVPVPTNTQLASYMSLYHKRQSFVTYLQTNPGGFTVFGWAIDRMLINTLFFIEFSLFSFILGKTITITTK</sequence>
<name>A0ACB7ZLC2_9ERIC</name>
<reference evidence="1 2" key="1">
    <citation type="journal article" date="2021" name="Hortic Res">
        <title>High-quality reference genome and annotation aids understanding of berry development for evergreen blueberry (Vaccinium darrowii).</title>
        <authorList>
            <person name="Yu J."/>
            <person name="Hulse-Kemp A.M."/>
            <person name="Babiker E."/>
            <person name="Staton M."/>
        </authorList>
    </citation>
    <scope>NUCLEOTIDE SEQUENCE [LARGE SCALE GENOMIC DNA]</scope>
    <source>
        <strain evidence="2">cv. NJ 8807/NJ 8810</strain>
        <tissue evidence="1">Young leaf</tissue>
    </source>
</reference>
<evidence type="ECO:0000313" key="1">
    <source>
        <dbReference type="EMBL" id="KAH7866436.1"/>
    </source>
</evidence>
<accession>A0ACB7ZLC2</accession>
<dbReference type="Proteomes" id="UP000828048">
    <property type="component" value="Chromosome 9"/>
</dbReference>
<proteinExistence type="predicted"/>
<keyword evidence="2" id="KW-1185">Reference proteome</keyword>
<evidence type="ECO:0000313" key="2">
    <source>
        <dbReference type="Proteomes" id="UP000828048"/>
    </source>
</evidence>